<feature type="region of interest" description="Disordered" evidence="1">
    <location>
        <begin position="1"/>
        <end position="57"/>
    </location>
</feature>
<name>A0ABP0WIR7_9BRYO</name>
<protein>
    <submittedName>
        <fullName evidence="2">Uncharacterized protein</fullName>
    </submittedName>
</protein>
<accession>A0ABP0WIR7</accession>
<dbReference type="Proteomes" id="UP001497444">
    <property type="component" value="Chromosome 19"/>
</dbReference>
<evidence type="ECO:0000313" key="3">
    <source>
        <dbReference type="Proteomes" id="UP001497444"/>
    </source>
</evidence>
<feature type="compositionally biased region" description="Polar residues" evidence="1">
    <location>
        <begin position="1"/>
        <end position="16"/>
    </location>
</feature>
<evidence type="ECO:0000313" key="2">
    <source>
        <dbReference type="EMBL" id="CAK9266709.1"/>
    </source>
</evidence>
<sequence>MGLSTSRFASESLKLSSDTEELQVDLRSEAFPSKTNKRKRPSDEPESSDADFEDTDDPLLIAKVKLRPNKAKKPEHVQQIRAIKTKNMQTVEKEDKESNVVNPEAKAGRYVELTFNFTPESYVFRLTRDPDAPM</sequence>
<proteinExistence type="predicted"/>
<gene>
    <name evidence="2" type="ORF">CSSPJE1EN1_LOCUS12187</name>
</gene>
<keyword evidence="3" id="KW-1185">Reference proteome</keyword>
<organism evidence="2 3">
    <name type="scientific">Sphagnum jensenii</name>
    <dbReference type="NCBI Taxonomy" id="128206"/>
    <lineage>
        <taxon>Eukaryota</taxon>
        <taxon>Viridiplantae</taxon>
        <taxon>Streptophyta</taxon>
        <taxon>Embryophyta</taxon>
        <taxon>Bryophyta</taxon>
        <taxon>Sphagnophytina</taxon>
        <taxon>Sphagnopsida</taxon>
        <taxon>Sphagnales</taxon>
        <taxon>Sphagnaceae</taxon>
        <taxon>Sphagnum</taxon>
    </lineage>
</organism>
<feature type="compositionally biased region" description="Acidic residues" evidence="1">
    <location>
        <begin position="44"/>
        <end position="57"/>
    </location>
</feature>
<reference evidence="2" key="1">
    <citation type="submission" date="2024-02" db="EMBL/GenBank/DDBJ databases">
        <authorList>
            <consortium name="ELIXIR-Norway"/>
            <consortium name="Elixir Norway"/>
        </authorList>
    </citation>
    <scope>NUCLEOTIDE SEQUENCE</scope>
</reference>
<dbReference type="EMBL" id="OZ020114">
    <property type="protein sequence ID" value="CAK9266709.1"/>
    <property type="molecule type" value="Genomic_DNA"/>
</dbReference>
<evidence type="ECO:0000256" key="1">
    <source>
        <dbReference type="SAM" id="MobiDB-lite"/>
    </source>
</evidence>